<dbReference type="GO" id="GO:0005524">
    <property type="term" value="F:ATP binding"/>
    <property type="evidence" value="ECO:0007669"/>
    <property type="project" value="UniProtKB-KW"/>
</dbReference>
<keyword evidence="4" id="KW-0808">Transferase</keyword>
<dbReference type="PANTHER" id="PTHR43654">
    <property type="entry name" value="GLUTAMATE 5-KINASE"/>
    <property type="match status" value="1"/>
</dbReference>
<sequence>MKMSININEIHRVVIKVGSSTLTGKAGANLDPKAIDDLVDVVANLKSRNKEVIVVSSGAIAAGLAPLGLTARPSDLTSQQAAASVGQGLLMAKYTQSFNRFKITTSQILITLEDITKESHVANIKGVLNSLLELGVVPVINENDTVGTEEIKYGDNDGLAARVTKLVDADLLVLITDIDGLYDADPSTPGAKQIHLVSDISKIDTASLGGAGSAGVGSGGMITKIEAAKVVTTSGIGMLLTKISDLSAALDGKQVGTYFLPNS</sequence>
<dbReference type="InterPro" id="IPR001048">
    <property type="entry name" value="Asp/Glu/Uridylate_kinase"/>
</dbReference>
<name>A0A6J5YJI5_9ZZZZ</name>
<dbReference type="Pfam" id="PF00696">
    <property type="entry name" value="AA_kinase"/>
    <property type="match status" value="1"/>
</dbReference>
<dbReference type="EMBL" id="CAESAC010000001">
    <property type="protein sequence ID" value="CAB4329177.1"/>
    <property type="molecule type" value="Genomic_DNA"/>
</dbReference>
<dbReference type="PROSITE" id="PS00902">
    <property type="entry name" value="GLUTAMATE_5_KINASE"/>
    <property type="match status" value="1"/>
</dbReference>
<organism evidence="9">
    <name type="scientific">freshwater metagenome</name>
    <dbReference type="NCBI Taxonomy" id="449393"/>
    <lineage>
        <taxon>unclassified sequences</taxon>
        <taxon>metagenomes</taxon>
        <taxon>ecological metagenomes</taxon>
    </lineage>
</organism>
<dbReference type="InterPro" id="IPR041739">
    <property type="entry name" value="G5K_ProB"/>
</dbReference>
<keyword evidence="1" id="KW-0963">Cytoplasm</keyword>
<feature type="domain" description="Aspartate/glutamate/uridylate kinase" evidence="8">
    <location>
        <begin position="12"/>
        <end position="236"/>
    </location>
</feature>
<dbReference type="EMBL" id="CAEZZO010000005">
    <property type="protein sequence ID" value="CAB4760485.1"/>
    <property type="molecule type" value="Genomic_DNA"/>
</dbReference>
<dbReference type="PIRSF" id="PIRSF000729">
    <property type="entry name" value="GK"/>
    <property type="match status" value="1"/>
</dbReference>
<evidence type="ECO:0000256" key="4">
    <source>
        <dbReference type="ARBA" id="ARBA00022679"/>
    </source>
</evidence>
<evidence type="ECO:0000259" key="8">
    <source>
        <dbReference type="Pfam" id="PF00696"/>
    </source>
</evidence>
<dbReference type="GO" id="GO:0005829">
    <property type="term" value="C:cytosol"/>
    <property type="evidence" value="ECO:0007669"/>
    <property type="project" value="TreeGrafter"/>
</dbReference>
<reference evidence="9" key="1">
    <citation type="submission" date="2020-05" db="EMBL/GenBank/DDBJ databases">
        <authorList>
            <person name="Chiriac C."/>
            <person name="Salcher M."/>
            <person name="Ghai R."/>
            <person name="Kavagutti S V."/>
        </authorList>
    </citation>
    <scope>NUCLEOTIDE SEQUENCE</scope>
</reference>
<evidence type="ECO:0000256" key="2">
    <source>
        <dbReference type="ARBA" id="ARBA00022605"/>
    </source>
</evidence>
<dbReference type="PANTHER" id="PTHR43654:SF1">
    <property type="entry name" value="ISOPENTENYL PHOSPHATE KINASE"/>
    <property type="match status" value="1"/>
</dbReference>
<dbReference type="NCBIfam" id="TIGR01027">
    <property type="entry name" value="proB"/>
    <property type="match status" value="1"/>
</dbReference>
<dbReference type="GO" id="GO:0004349">
    <property type="term" value="F:glutamate 5-kinase activity"/>
    <property type="evidence" value="ECO:0007669"/>
    <property type="project" value="InterPro"/>
</dbReference>
<proteinExistence type="inferred from homology"/>
<dbReference type="AlphaFoldDB" id="A0A6J5YJI5"/>
<evidence type="ECO:0000256" key="5">
    <source>
        <dbReference type="ARBA" id="ARBA00022741"/>
    </source>
</evidence>
<keyword evidence="3" id="KW-0641">Proline biosynthesis</keyword>
<evidence type="ECO:0000313" key="9">
    <source>
        <dbReference type="EMBL" id="CAB4329177.1"/>
    </source>
</evidence>
<dbReference type="HAMAP" id="MF_00456">
    <property type="entry name" value="ProB"/>
    <property type="match status" value="1"/>
</dbReference>
<dbReference type="CDD" id="cd04242">
    <property type="entry name" value="AAK_G5K_ProB"/>
    <property type="match status" value="1"/>
</dbReference>
<gene>
    <name evidence="10" type="ORF">UFOPK2886_00070</name>
    <name evidence="9" type="ORF">UFOPK4028_00007</name>
</gene>
<dbReference type="InterPro" id="IPR036393">
    <property type="entry name" value="AceGlu_kinase-like_sf"/>
</dbReference>
<dbReference type="GO" id="GO:0008652">
    <property type="term" value="P:amino acid biosynthetic process"/>
    <property type="evidence" value="ECO:0007669"/>
    <property type="project" value="UniProtKB-KW"/>
</dbReference>
<evidence type="ECO:0000256" key="6">
    <source>
        <dbReference type="ARBA" id="ARBA00022777"/>
    </source>
</evidence>
<dbReference type="Gene3D" id="3.40.1160.10">
    <property type="entry name" value="Acetylglutamate kinase-like"/>
    <property type="match status" value="1"/>
</dbReference>
<dbReference type="InterPro" id="IPR005715">
    <property type="entry name" value="Glu_5kinase/COase_Synthase"/>
</dbReference>
<keyword evidence="2" id="KW-0028">Amino-acid biosynthesis</keyword>
<keyword evidence="5" id="KW-0547">Nucleotide-binding</keyword>
<dbReference type="InterPro" id="IPR011529">
    <property type="entry name" value="Glu_5kinase"/>
</dbReference>
<evidence type="ECO:0000256" key="1">
    <source>
        <dbReference type="ARBA" id="ARBA00022490"/>
    </source>
</evidence>
<dbReference type="InterPro" id="IPR019797">
    <property type="entry name" value="Glutamate_5-kinase_CS"/>
</dbReference>
<dbReference type="InterPro" id="IPR001057">
    <property type="entry name" value="Glu/AcGlu_kinase"/>
</dbReference>
<keyword evidence="7" id="KW-0067">ATP-binding</keyword>
<accession>A0A6J5YJI5</accession>
<evidence type="ECO:0000256" key="3">
    <source>
        <dbReference type="ARBA" id="ARBA00022650"/>
    </source>
</evidence>
<dbReference type="PRINTS" id="PR00474">
    <property type="entry name" value="GLU5KINASE"/>
</dbReference>
<dbReference type="FunFam" id="3.40.1160.10:FF:000006">
    <property type="entry name" value="Glutamate 5-kinase"/>
    <property type="match status" value="1"/>
</dbReference>
<protein>
    <submittedName>
        <fullName evidence="9">Unannotated protein</fullName>
    </submittedName>
</protein>
<evidence type="ECO:0000313" key="10">
    <source>
        <dbReference type="EMBL" id="CAB4760485.1"/>
    </source>
</evidence>
<dbReference type="SUPFAM" id="SSF53633">
    <property type="entry name" value="Carbamate kinase-like"/>
    <property type="match status" value="1"/>
</dbReference>
<keyword evidence="6" id="KW-0418">Kinase</keyword>
<evidence type="ECO:0000256" key="7">
    <source>
        <dbReference type="ARBA" id="ARBA00022840"/>
    </source>
</evidence>